<gene>
    <name evidence="1" type="ORF">BCR15_13810</name>
</gene>
<dbReference type="RefSeq" id="WP_068750332.1">
    <property type="nucleotide sequence ID" value="NZ_LR214441.1"/>
</dbReference>
<dbReference type="AlphaFoldDB" id="A0A1C0AQX6"/>
<comment type="caution">
    <text evidence="1">The sequence shown here is derived from an EMBL/GenBank/DDBJ whole genome shotgun (WGS) entry which is preliminary data.</text>
</comment>
<evidence type="ECO:0000313" key="1">
    <source>
        <dbReference type="EMBL" id="OCL36703.1"/>
    </source>
</evidence>
<keyword evidence="2" id="KW-1185">Reference proteome</keyword>
<dbReference type="Proteomes" id="UP000093501">
    <property type="component" value="Unassembled WGS sequence"/>
</dbReference>
<protein>
    <submittedName>
        <fullName evidence="1">Uncharacterized protein</fullName>
    </submittedName>
</protein>
<proteinExistence type="predicted"/>
<accession>A0A1C0AQX6</accession>
<dbReference type="EMBL" id="MBQD01000008">
    <property type="protein sequence ID" value="OCL36703.1"/>
    <property type="molecule type" value="Genomic_DNA"/>
</dbReference>
<organism evidence="1 2">
    <name type="scientific">Tessaracoccus lapidicaptus</name>
    <dbReference type="NCBI Taxonomy" id="1427523"/>
    <lineage>
        <taxon>Bacteria</taxon>
        <taxon>Bacillati</taxon>
        <taxon>Actinomycetota</taxon>
        <taxon>Actinomycetes</taxon>
        <taxon>Propionibacteriales</taxon>
        <taxon>Propionibacteriaceae</taxon>
        <taxon>Tessaracoccus</taxon>
    </lineage>
</organism>
<evidence type="ECO:0000313" key="2">
    <source>
        <dbReference type="Proteomes" id="UP000093501"/>
    </source>
</evidence>
<sequence>MQCEECHASVLGSLLLVPDHAGEIGGLGAFGLLRAVDTCDQLELTKCGGDLNAAVVADEAVEILRLHAFSPRRRIVLPSSSAAGRDATVAPAFASLGNDLLAALPMNRAAFGGDAWVPATYAEGQPWTRDPRGSRVQDYSPRIPHGKVTKWQSTHIRRCQGAIIG</sequence>
<reference evidence="2" key="1">
    <citation type="submission" date="2016-07" db="EMBL/GenBank/DDBJ databases">
        <authorList>
            <person name="Florea S."/>
            <person name="Webb J.S."/>
            <person name="Jaromczyk J."/>
            <person name="Schardl C.L."/>
        </authorList>
    </citation>
    <scope>NUCLEOTIDE SEQUENCE [LARGE SCALE GENOMIC DNA]</scope>
    <source>
        <strain evidence="2">IPBSL-7</strain>
    </source>
</reference>
<name>A0A1C0AQX6_9ACTN</name>